<evidence type="ECO:0000256" key="5">
    <source>
        <dbReference type="HAMAP-Rule" id="MF_01080"/>
    </source>
</evidence>
<protein>
    <recommendedName>
        <fullName evidence="5">tRNA pseudouridine synthase B</fullName>
        <ecNumber evidence="5">5.4.99.25</ecNumber>
    </recommendedName>
    <alternativeName>
        <fullName evidence="5">tRNA pseudouridine(55) synthase</fullName>
        <shortName evidence="5">Psi55 synthase</shortName>
    </alternativeName>
    <alternativeName>
        <fullName evidence="5">tRNA pseudouridylate synthase</fullName>
    </alternativeName>
    <alternativeName>
        <fullName evidence="5">tRNA-uridine isomerase</fullName>
    </alternativeName>
</protein>
<dbReference type="InterPro" id="IPR014780">
    <property type="entry name" value="tRNA_psdUridine_synth_TruB"/>
</dbReference>
<comment type="catalytic activity">
    <reaction evidence="1 5">
        <text>uridine(55) in tRNA = pseudouridine(55) in tRNA</text>
        <dbReference type="Rhea" id="RHEA:42532"/>
        <dbReference type="Rhea" id="RHEA-COMP:10101"/>
        <dbReference type="Rhea" id="RHEA-COMP:10102"/>
        <dbReference type="ChEBI" id="CHEBI:65314"/>
        <dbReference type="ChEBI" id="CHEBI:65315"/>
        <dbReference type="EC" id="5.4.99.25"/>
    </reaction>
</comment>
<dbReference type="InterPro" id="IPR002501">
    <property type="entry name" value="PsdUridine_synth_N"/>
</dbReference>
<dbReference type="HAMAP" id="MF_01080">
    <property type="entry name" value="TruB_bact"/>
    <property type="match status" value="1"/>
</dbReference>
<dbReference type="NCBIfam" id="TIGR00431">
    <property type="entry name" value="TruB"/>
    <property type="match status" value="1"/>
</dbReference>
<evidence type="ECO:0000256" key="3">
    <source>
        <dbReference type="ARBA" id="ARBA00022694"/>
    </source>
</evidence>
<keyword evidence="9" id="KW-1185">Reference proteome</keyword>
<dbReference type="GO" id="GO:0003723">
    <property type="term" value="F:RNA binding"/>
    <property type="evidence" value="ECO:0007669"/>
    <property type="project" value="InterPro"/>
</dbReference>
<dbReference type="PANTHER" id="PTHR13767:SF2">
    <property type="entry name" value="PSEUDOURIDYLATE SYNTHASE TRUB1"/>
    <property type="match status" value="1"/>
</dbReference>
<organism evidence="8 9">
    <name type="scientific">Clostridium felsineum</name>
    <dbReference type="NCBI Taxonomy" id="36839"/>
    <lineage>
        <taxon>Bacteria</taxon>
        <taxon>Bacillati</taxon>
        <taxon>Bacillota</taxon>
        <taxon>Clostridia</taxon>
        <taxon>Eubacteriales</taxon>
        <taxon>Clostridiaceae</taxon>
        <taxon>Clostridium</taxon>
    </lineage>
</organism>
<dbReference type="KEGG" id="crw:CROST_024010"/>
<gene>
    <name evidence="5 8" type="primary">truB</name>
    <name evidence="8" type="ORF">CROST_024010</name>
</gene>
<dbReference type="Pfam" id="PF16198">
    <property type="entry name" value="TruB_C_2"/>
    <property type="match status" value="1"/>
</dbReference>
<dbReference type="InterPro" id="IPR020103">
    <property type="entry name" value="PsdUridine_synth_cat_dom_sf"/>
</dbReference>
<dbReference type="GO" id="GO:0031119">
    <property type="term" value="P:tRNA pseudouridine synthesis"/>
    <property type="evidence" value="ECO:0007669"/>
    <property type="project" value="UniProtKB-UniRule"/>
</dbReference>
<evidence type="ECO:0000259" key="7">
    <source>
        <dbReference type="Pfam" id="PF16198"/>
    </source>
</evidence>
<dbReference type="EC" id="5.4.99.25" evidence="5"/>
<dbReference type="SUPFAM" id="SSF55120">
    <property type="entry name" value="Pseudouridine synthase"/>
    <property type="match status" value="1"/>
</dbReference>
<feature type="active site" description="Nucleophile" evidence="5">
    <location>
        <position position="38"/>
    </location>
</feature>
<keyword evidence="3 5" id="KW-0819">tRNA processing</keyword>
<dbReference type="Gene3D" id="3.30.2350.10">
    <property type="entry name" value="Pseudouridine synthase"/>
    <property type="match status" value="1"/>
</dbReference>
<dbReference type="InterPro" id="IPR032819">
    <property type="entry name" value="TruB_C"/>
</dbReference>
<evidence type="ECO:0000313" key="9">
    <source>
        <dbReference type="Proteomes" id="UP000190951"/>
    </source>
</evidence>
<dbReference type="GO" id="GO:1990481">
    <property type="term" value="P:mRNA pseudouridine synthesis"/>
    <property type="evidence" value="ECO:0007669"/>
    <property type="project" value="TreeGrafter"/>
</dbReference>
<comment type="function">
    <text evidence="5">Responsible for synthesis of pseudouridine from uracil-55 in the psi GC loop of transfer RNAs.</text>
</comment>
<dbReference type="RefSeq" id="WP_077833320.1">
    <property type="nucleotide sequence ID" value="NZ_CP096983.1"/>
</dbReference>
<comment type="similarity">
    <text evidence="2 5">Belongs to the pseudouridine synthase TruB family. Type 1 subfamily.</text>
</comment>
<reference evidence="8 9" key="1">
    <citation type="submission" date="2022-04" db="EMBL/GenBank/DDBJ databases">
        <title>Genome sequence of C. roseum typestrain.</title>
        <authorList>
            <person name="Poehlein A."/>
            <person name="Schoch T."/>
            <person name="Duerre P."/>
            <person name="Daniel R."/>
        </authorList>
    </citation>
    <scope>NUCLEOTIDE SEQUENCE [LARGE SCALE GENOMIC DNA]</scope>
    <source>
        <strain evidence="8 9">DSM 7320</strain>
    </source>
</reference>
<dbReference type="AlphaFoldDB" id="A0A1S8L4W4"/>
<dbReference type="Proteomes" id="UP000190951">
    <property type="component" value="Chromosome"/>
</dbReference>
<keyword evidence="4 5" id="KW-0413">Isomerase</keyword>
<evidence type="ECO:0000259" key="6">
    <source>
        <dbReference type="Pfam" id="PF01509"/>
    </source>
</evidence>
<evidence type="ECO:0000313" key="8">
    <source>
        <dbReference type="EMBL" id="URZ11684.1"/>
    </source>
</evidence>
<evidence type="ECO:0000256" key="1">
    <source>
        <dbReference type="ARBA" id="ARBA00000385"/>
    </source>
</evidence>
<feature type="domain" description="Pseudouridine synthase II N-terminal" evidence="6">
    <location>
        <begin position="23"/>
        <end position="170"/>
    </location>
</feature>
<accession>A0A1S8L4W4</accession>
<dbReference type="GO" id="GO:0160148">
    <property type="term" value="F:tRNA pseudouridine(55) synthase activity"/>
    <property type="evidence" value="ECO:0007669"/>
    <property type="project" value="UniProtKB-EC"/>
</dbReference>
<evidence type="ECO:0000256" key="2">
    <source>
        <dbReference type="ARBA" id="ARBA00005642"/>
    </source>
</evidence>
<sequence>MDGIINIFKPTGVTSFDVVRKVKKISKEKKVGHTGTLDPLASGVLPVCIGKSTKIVDLVMAGKKVYDAEMKLGEITDTYDREGKVLREAKVNLTNKEIIDAVMSFKGEISQVPPMYSALKVNGVKLYDLARKGIEIERTSRNVTIYDMNILNIDIPFVKFRVECSKGTYIRSLCYDIGEALGCGAMMYNLTRISSGIFNESKSIHLDNLNETNFSENIIPIDKCLINYEEFVVDEKFEKLLINGVNISDKRLVSKILDKKIYRVYNIEKKFLGLARLNENGFKMIKLLT</sequence>
<dbReference type="CDD" id="cd02573">
    <property type="entry name" value="PseudoU_synth_EcTruB"/>
    <property type="match status" value="1"/>
</dbReference>
<dbReference type="FunFam" id="3.30.2350.10:FF:000011">
    <property type="entry name" value="tRNA pseudouridine synthase B"/>
    <property type="match status" value="1"/>
</dbReference>
<dbReference type="Pfam" id="PF01509">
    <property type="entry name" value="TruB_N"/>
    <property type="match status" value="1"/>
</dbReference>
<name>A0A1S8L4W4_9CLOT</name>
<dbReference type="PANTHER" id="PTHR13767">
    <property type="entry name" value="TRNA-PSEUDOURIDINE SYNTHASE"/>
    <property type="match status" value="1"/>
</dbReference>
<dbReference type="STRING" id="84029.CROST_25840"/>
<feature type="domain" description="tRNA pseudouridylate synthase B C-terminal" evidence="7">
    <location>
        <begin position="171"/>
        <end position="225"/>
    </location>
</feature>
<evidence type="ECO:0000256" key="4">
    <source>
        <dbReference type="ARBA" id="ARBA00023235"/>
    </source>
</evidence>
<dbReference type="EMBL" id="CP096983">
    <property type="protein sequence ID" value="URZ11684.1"/>
    <property type="molecule type" value="Genomic_DNA"/>
</dbReference>
<proteinExistence type="inferred from homology"/>